<dbReference type="GO" id="GO:0005886">
    <property type="term" value="C:plasma membrane"/>
    <property type="evidence" value="ECO:0007669"/>
    <property type="project" value="UniProtKB-SubCell"/>
</dbReference>
<evidence type="ECO:0000313" key="9">
    <source>
        <dbReference type="EMBL" id="QHV94509.1"/>
    </source>
</evidence>
<dbReference type="KEGG" id="senf:GJR95_05545"/>
<keyword evidence="3" id="KW-1003">Cell membrane</keyword>
<accession>A0A6P1VSA9</accession>
<keyword evidence="5 8" id="KW-1133">Transmembrane helix</keyword>
<dbReference type="Pfam" id="PF02472">
    <property type="entry name" value="ExbD"/>
    <property type="match status" value="1"/>
</dbReference>
<protein>
    <recommendedName>
        <fullName evidence="11">Biopolymer transporter ExbD</fullName>
    </recommendedName>
</protein>
<dbReference type="InterPro" id="IPR003400">
    <property type="entry name" value="ExbD"/>
</dbReference>
<dbReference type="Proteomes" id="UP000464577">
    <property type="component" value="Chromosome"/>
</dbReference>
<evidence type="ECO:0000256" key="7">
    <source>
        <dbReference type="RuleBase" id="RU003879"/>
    </source>
</evidence>
<evidence type="ECO:0000256" key="1">
    <source>
        <dbReference type="ARBA" id="ARBA00004162"/>
    </source>
</evidence>
<evidence type="ECO:0000256" key="5">
    <source>
        <dbReference type="ARBA" id="ARBA00022989"/>
    </source>
</evidence>
<keyword evidence="7" id="KW-0653">Protein transport</keyword>
<dbReference type="AlphaFoldDB" id="A0A6P1VSA9"/>
<keyword evidence="7" id="KW-0813">Transport</keyword>
<comment type="subcellular location">
    <subcellularLocation>
        <location evidence="1">Cell membrane</location>
        <topology evidence="1">Single-pass membrane protein</topology>
    </subcellularLocation>
    <subcellularLocation>
        <location evidence="7">Cell membrane</location>
        <topology evidence="7">Single-pass type II membrane protein</topology>
    </subcellularLocation>
</comment>
<dbReference type="EMBL" id="CP045997">
    <property type="protein sequence ID" value="QHV94509.1"/>
    <property type="molecule type" value="Genomic_DNA"/>
</dbReference>
<evidence type="ECO:0000256" key="3">
    <source>
        <dbReference type="ARBA" id="ARBA00022475"/>
    </source>
</evidence>
<reference evidence="9 10" key="1">
    <citation type="submission" date="2019-11" db="EMBL/GenBank/DDBJ databases">
        <title>Spirosoma endbachense sp. nov., isolated from a natural salt meadow.</title>
        <authorList>
            <person name="Rojas J."/>
            <person name="Ambika Manirajan B."/>
            <person name="Ratering S."/>
            <person name="Suarez C."/>
            <person name="Geissler-Plaum R."/>
            <person name="Schnell S."/>
        </authorList>
    </citation>
    <scope>NUCLEOTIDE SEQUENCE [LARGE SCALE GENOMIC DNA]</scope>
    <source>
        <strain evidence="9 10">I-24</strain>
    </source>
</reference>
<organism evidence="9 10">
    <name type="scientific">Spirosoma endbachense</name>
    <dbReference type="NCBI Taxonomy" id="2666025"/>
    <lineage>
        <taxon>Bacteria</taxon>
        <taxon>Pseudomonadati</taxon>
        <taxon>Bacteroidota</taxon>
        <taxon>Cytophagia</taxon>
        <taxon>Cytophagales</taxon>
        <taxon>Cytophagaceae</taxon>
        <taxon>Spirosoma</taxon>
    </lineage>
</organism>
<evidence type="ECO:0000256" key="8">
    <source>
        <dbReference type="SAM" id="Phobius"/>
    </source>
</evidence>
<keyword evidence="6 8" id="KW-0472">Membrane</keyword>
<gene>
    <name evidence="9" type="ORF">GJR95_05545</name>
</gene>
<dbReference type="GO" id="GO:0022857">
    <property type="term" value="F:transmembrane transporter activity"/>
    <property type="evidence" value="ECO:0007669"/>
    <property type="project" value="InterPro"/>
</dbReference>
<evidence type="ECO:0000256" key="4">
    <source>
        <dbReference type="ARBA" id="ARBA00022692"/>
    </source>
</evidence>
<proteinExistence type="inferred from homology"/>
<evidence type="ECO:0000256" key="6">
    <source>
        <dbReference type="ARBA" id="ARBA00023136"/>
    </source>
</evidence>
<comment type="similarity">
    <text evidence="2 7">Belongs to the ExbD/TolR family.</text>
</comment>
<name>A0A6P1VSA9_9BACT</name>
<evidence type="ECO:0000256" key="2">
    <source>
        <dbReference type="ARBA" id="ARBA00005811"/>
    </source>
</evidence>
<evidence type="ECO:0008006" key="11">
    <source>
        <dbReference type="Google" id="ProtNLM"/>
    </source>
</evidence>
<evidence type="ECO:0000313" key="10">
    <source>
        <dbReference type="Proteomes" id="UP000464577"/>
    </source>
</evidence>
<feature type="transmembrane region" description="Helical" evidence="8">
    <location>
        <begin position="12"/>
        <end position="30"/>
    </location>
</feature>
<keyword evidence="10" id="KW-1185">Reference proteome</keyword>
<keyword evidence="4 7" id="KW-0812">Transmembrane</keyword>
<sequence>MTTRRTHIPVRIDFTPFVSIALLLIVFFVFQKAIQRPVIMGVTVPSGCQKYESPIYPRKVVTLFLLDKDRIGFMQYWGGNDKAELQQTGFGPEGLTKLLETVKNSANGDVAVIIKPTSFATFGNVANTLKALKLVGNLPYLLLSGLNSDDQLMIQHYERLFIRYPSSFVREPVLLKKPAYFNSQQDS</sequence>
<dbReference type="RefSeq" id="WP_162384928.1">
    <property type="nucleotide sequence ID" value="NZ_CP045997.1"/>
</dbReference>
<dbReference type="GO" id="GO:0015031">
    <property type="term" value="P:protein transport"/>
    <property type="evidence" value="ECO:0007669"/>
    <property type="project" value="UniProtKB-KW"/>
</dbReference>